<dbReference type="AlphaFoldDB" id="A0A2P2PZY2"/>
<protein>
    <submittedName>
        <fullName evidence="1">Uncharacterized protein</fullName>
    </submittedName>
</protein>
<sequence>MLNCFHNYQFHVCYVELQGEVCNGSVVIFQKFLYNITCAKEFYCMGSLCKMLFLLCFFFFF</sequence>
<proteinExistence type="predicted"/>
<accession>A0A2P2PZY2</accession>
<dbReference type="EMBL" id="GGEC01079771">
    <property type="protein sequence ID" value="MBX60255.1"/>
    <property type="molecule type" value="Transcribed_RNA"/>
</dbReference>
<evidence type="ECO:0000313" key="1">
    <source>
        <dbReference type="EMBL" id="MBX60255.1"/>
    </source>
</evidence>
<name>A0A2P2PZY2_RHIMU</name>
<reference evidence="1" key="1">
    <citation type="submission" date="2018-02" db="EMBL/GenBank/DDBJ databases">
        <title>Rhizophora mucronata_Transcriptome.</title>
        <authorList>
            <person name="Meera S.P."/>
            <person name="Sreeshan A."/>
            <person name="Augustine A."/>
        </authorList>
    </citation>
    <scope>NUCLEOTIDE SEQUENCE</scope>
    <source>
        <tissue evidence="1">Leaf</tissue>
    </source>
</reference>
<organism evidence="1">
    <name type="scientific">Rhizophora mucronata</name>
    <name type="common">Asiatic mangrove</name>
    <dbReference type="NCBI Taxonomy" id="61149"/>
    <lineage>
        <taxon>Eukaryota</taxon>
        <taxon>Viridiplantae</taxon>
        <taxon>Streptophyta</taxon>
        <taxon>Embryophyta</taxon>
        <taxon>Tracheophyta</taxon>
        <taxon>Spermatophyta</taxon>
        <taxon>Magnoliopsida</taxon>
        <taxon>eudicotyledons</taxon>
        <taxon>Gunneridae</taxon>
        <taxon>Pentapetalae</taxon>
        <taxon>rosids</taxon>
        <taxon>fabids</taxon>
        <taxon>Malpighiales</taxon>
        <taxon>Rhizophoraceae</taxon>
        <taxon>Rhizophora</taxon>
    </lineage>
</organism>